<evidence type="ECO:0000313" key="2">
    <source>
        <dbReference type="Proteomes" id="UP000664144"/>
    </source>
</evidence>
<reference evidence="1" key="1">
    <citation type="submission" date="2021-03" db="EMBL/GenBank/DDBJ databases">
        <authorList>
            <person name="Kim M.K."/>
        </authorList>
    </citation>
    <scope>NUCLEOTIDE SEQUENCE</scope>
    <source>
        <strain evidence="1">BT186</strain>
    </source>
</reference>
<dbReference type="AlphaFoldDB" id="A0A939EXY8"/>
<gene>
    <name evidence="1" type="ORF">J0X19_14765</name>
</gene>
<dbReference type="RefSeq" id="WP_206985140.1">
    <property type="nucleotide sequence ID" value="NZ_JAFLQZ010000009.1"/>
</dbReference>
<proteinExistence type="predicted"/>
<name>A0A939EXY8_9BACT</name>
<comment type="caution">
    <text evidence="1">The sequence shown here is derived from an EMBL/GenBank/DDBJ whole genome shotgun (WGS) entry which is preliminary data.</text>
</comment>
<protein>
    <submittedName>
        <fullName evidence="1">Uncharacterized protein</fullName>
    </submittedName>
</protein>
<dbReference type="Proteomes" id="UP000664144">
    <property type="component" value="Unassembled WGS sequence"/>
</dbReference>
<dbReference type="EMBL" id="JAFLQZ010000009">
    <property type="protein sequence ID" value="MBO0359221.1"/>
    <property type="molecule type" value="Genomic_DNA"/>
</dbReference>
<organism evidence="1 2">
    <name type="scientific">Hymenobacter telluris</name>
    <dbReference type="NCBI Taxonomy" id="2816474"/>
    <lineage>
        <taxon>Bacteria</taxon>
        <taxon>Pseudomonadati</taxon>
        <taxon>Bacteroidota</taxon>
        <taxon>Cytophagia</taxon>
        <taxon>Cytophagales</taxon>
        <taxon>Hymenobacteraceae</taxon>
        <taxon>Hymenobacter</taxon>
    </lineage>
</organism>
<sequence>MKRLVLFVVGSISLVSFGHQARAQRAPADTSASVAAGGLQRQYNQLVRNAWSLYNGPEYIDYVRSNTNGHRFFGTKDEQLATVTYAGTTYANVLLRYDLIRGQLVLKPYQDDFQIQLVNELVERFSIGGHTFVRLGADAPGRAAFYDVLVDGPVQALAAHYKKYTEHTTVTTIEGEITATTTYYLHKDGQYYPIKKPKDVVRLFPEHRAALRSYLQKNNEPEPEQAFIALVRYQAELAAAH</sequence>
<accession>A0A939EXY8</accession>
<keyword evidence="2" id="KW-1185">Reference proteome</keyword>
<evidence type="ECO:0000313" key="1">
    <source>
        <dbReference type="EMBL" id="MBO0359221.1"/>
    </source>
</evidence>